<organism evidence="2 3">
    <name type="scientific">Plenodomus tracheiphilus IPT5</name>
    <dbReference type="NCBI Taxonomy" id="1408161"/>
    <lineage>
        <taxon>Eukaryota</taxon>
        <taxon>Fungi</taxon>
        <taxon>Dikarya</taxon>
        <taxon>Ascomycota</taxon>
        <taxon>Pezizomycotina</taxon>
        <taxon>Dothideomycetes</taxon>
        <taxon>Pleosporomycetidae</taxon>
        <taxon>Pleosporales</taxon>
        <taxon>Pleosporineae</taxon>
        <taxon>Leptosphaeriaceae</taxon>
        <taxon>Plenodomus</taxon>
    </lineage>
</organism>
<dbReference type="EMBL" id="MU006303">
    <property type="protein sequence ID" value="KAF2851307.1"/>
    <property type="molecule type" value="Genomic_DNA"/>
</dbReference>
<evidence type="ECO:0000256" key="1">
    <source>
        <dbReference type="SAM" id="MobiDB-lite"/>
    </source>
</evidence>
<dbReference type="OrthoDB" id="3795260at2759"/>
<proteinExistence type="predicted"/>
<gene>
    <name evidence="2" type="ORF">T440DRAFT_478757</name>
</gene>
<dbReference type="AlphaFoldDB" id="A0A6A7B987"/>
<dbReference type="Proteomes" id="UP000799423">
    <property type="component" value="Unassembled WGS sequence"/>
</dbReference>
<name>A0A6A7B987_9PLEO</name>
<protein>
    <submittedName>
        <fullName evidence="2">Uncharacterized protein</fullName>
    </submittedName>
</protein>
<reference evidence="2" key="1">
    <citation type="submission" date="2020-01" db="EMBL/GenBank/DDBJ databases">
        <authorList>
            <consortium name="DOE Joint Genome Institute"/>
            <person name="Haridas S."/>
            <person name="Albert R."/>
            <person name="Binder M."/>
            <person name="Bloem J."/>
            <person name="Labutti K."/>
            <person name="Salamov A."/>
            <person name="Andreopoulos B."/>
            <person name="Baker S.E."/>
            <person name="Barry K."/>
            <person name="Bills G."/>
            <person name="Bluhm B.H."/>
            <person name="Cannon C."/>
            <person name="Castanera R."/>
            <person name="Culley D.E."/>
            <person name="Daum C."/>
            <person name="Ezra D."/>
            <person name="Gonzalez J.B."/>
            <person name="Henrissat B."/>
            <person name="Kuo A."/>
            <person name="Liang C."/>
            <person name="Lipzen A."/>
            <person name="Lutzoni F."/>
            <person name="Magnuson J."/>
            <person name="Mondo S."/>
            <person name="Nolan M."/>
            <person name="Ohm R."/>
            <person name="Pangilinan J."/>
            <person name="Park H.-J."/>
            <person name="Ramirez L."/>
            <person name="Alfaro M."/>
            <person name="Sun H."/>
            <person name="Tritt A."/>
            <person name="Yoshinaga Y."/>
            <person name="Zwiers L.-H."/>
            <person name="Turgeon B.G."/>
            <person name="Goodwin S.B."/>
            <person name="Spatafora J.W."/>
            <person name="Crous P.W."/>
            <person name="Grigoriev I.V."/>
        </authorList>
    </citation>
    <scope>NUCLEOTIDE SEQUENCE</scope>
    <source>
        <strain evidence="2">IPT5</strain>
    </source>
</reference>
<keyword evidence="3" id="KW-1185">Reference proteome</keyword>
<sequence>MPRRRSRSQVRFASRDEYEPTRGRSQYRRPSPESRESSYSPSRSRSRSRSQTREVEHYRHQPPPLPSITATVRDDKKDKEWYHKKTLWTGLATVATVAALLPSTISAKASVDAAHASGRAARASEKSALQVTKSARASEISAMGSIMSARAVTNSCLAQGHMDEYGNAIRKNGYGEVERLQVKHPLVGAYPQRGGTLRRN</sequence>
<evidence type="ECO:0000313" key="2">
    <source>
        <dbReference type="EMBL" id="KAF2851307.1"/>
    </source>
</evidence>
<feature type="region of interest" description="Disordered" evidence="1">
    <location>
        <begin position="1"/>
        <end position="73"/>
    </location>
</feature>
<feature type="compositionally biased region" description="Basic and acidic residues" evidence="1">
    <location>
        <begin position="13"/>
        <end position="22"/>
    </location>
</feature>
<accession>A0A6A7B987</accession>
<evidence type="ECO:0000313" key="3">
    <source>
        <dbReference type="Proteomes" id="UP000799423"/>
    </source>
</evidence>